<feature type="domain" description="HTH arsR-type" evidence="1">
    <location>
        <begin position="78"/>
        <end position="154"/>
    </location>
</feature>
<evidence type="ECO:0000313" key="2">
    <source>
        <dbReference type="EMBL" id="MBI8999473.1"/>
    </source>
</evidence>
<dbReference type="RefSeq" id="WP_198734935.1">
    <property type="nucleotide sequence ID" value="NZ_JAEIOT010000004.1"/>
</dbReference>
<accession>A0ABS0VRR8</accession>
<dbReference type="Gene3D" id="1.10.10.10">
    <property type="entry name" value="Winged helix-like DNA-binding domain superfamily/Winged helix DNA-binding domain"/>
    <property type="match status" value="1"/>
</dbReference>
<dbReference type="InterPro" id="IPR011991">
    <property type="entry name" value="ArsR-like_HTH"/>
</dbReference>
<dbReference type="Proteomes" id="UP000625574">
    <property type="component" value="Unassembled WGS sequence"/>
</dbReference>
<dbReference type="InterPro" id="IPR036388">
    <property type="entry name" value="WH-like_DNA-bd_sf"/>
</dbReference>
<dbReference type="SMART" id="SM00418">
    <property type="entry name" value="HTH_ARSR"/>
    <property type="match status" value="1"/>
</dbReference>
<organism evidence="2 3">
    <name type="scientific">Corynebacterium marambiense</name>
    <dbReference type="NCBI Taxonomy" id="2765364"/>
    <lineage>
        <taxon>Bacteria</taxon>
        <taxon>Bacillati</taxon>
        <taxon>Actinomycetota</taxon>
        <taxon>Actinomycetes</taxon>
        <taxon>Mycobacteriales</taxon>
        <taxon>Corynebacteriaceae</taxon>
        <taxon>Corynebacterium</taxon>
    </lineage>
</organism>
<evidence type="ECO:0000313" key="3">
    <source>
        <dbReference type="Proteomes" id="UP000625574"/>
    </source>
</evidence>
<gene>
    <name evidence="2" type="ORF">JDV76_00535</name>
</gene>
<reference evidence="2 3" key="1">
    <citation type="submission" date="2020-12" db="EMBL/GenBank/DDBJ databases">
        <title>Genome public.</title>
        <authorList>
            <person name="Sun Q."/>
        </authorList>
    </citation>
    <scope>NUCLEOTIDE SEQUENCE [LARGE SCALE GENOMIC DNA]</scope>
    <source>
        <strain evidence="2 3">CCM 8864</strain>
    </source>
</reference>
<dbReference type="InterPro" id="IPR001845">
    <property type="entry name" value="HTH_ArsR_DNA-bd_dom"/>
</dbReference>
<evidence type="ECO:0000259" key="1">
    <source>
        <dbReference type="SMART" id="SM00418"/>
    </source>
</evidence>
<sequence>MTEAQELADLRKRVTDLESRVRILENPGTPEPPLTDGDGAITGTVRYSGELTAPRQLRWTITLDAETARSVPSDGIAEVLAAVSSPVRLIILRELLVEPASARQLQELLGYSSPGPLYHHLKPLQSAGIVARDGDGKYQIPGPRVVPLLILLAAAGDVAGEFRDGTVPDQ</sequence>
<name>A0ABS0VRR8_9CORY</name>
<dbReference type="SUPFAM" id="SSF46785">
    <property type="entry name" value="Winged helix' DNA-binding domain"/>
    <property type="match status" value="1"/>
</dbReference>
<dbReference type="EMBL" id="JAEIOT010000004">
    <property type="protein sequence ID" value="MBI8999473.1"/>
    <property type="molecule type" value="Genomic_DNA"/>
</dbReference>
<keyword evidence="3" id="KW-1185">Reference proteome</keyword>
<protein>
    <submittedName>
        <fullName evidence="2">Winged helix-turn-helix transcriptional regulator</fullName>
    </submittedName>
</protein>
<dbReference type="Pfam" id="PF12840">
    <property type="entry name" value="HTH_20"/>
    <property type="match status" value="1"/>
</dbReference>
<dbReference type="CDD" id="cd00090">
    <property type="entry name" value="HTH_ARSR"/>
    <property type="match status" value="1"/>
</dbReference>
<proteinExistence type="predicted"/>
<dbReference type="InterPro" id="IPR036390">
    <property type="entry name" value="WH_DNA-bd_sf"/>
</dbReference>
<comment type="caution">
    <text evidence="2">The sequence shown here is derived from an EMBL/GenBank/DDBJ whole genome shotgun (WGS) entry which is preliminary data.</text>
</comment>